<dbReference type="AlphaFoldDB" id="A0A7U7J413"/>
<reference evidence="2 3" key="1">
    <citation type="journal article" date="2014" name="ISME J.">
        <title>Candidatus Competibacter-lineage genomes retrieved from metagenomes reveal functional metabolic diversity.</title>
        <authorList>
            <person name="McIlroy S.J."/>
            <person name="Albertsen M."/>
            <person name="Andresen E.K."/>
            <person name="Saunders A.M."/>
            <person name="Kristiansen R."/>
            <person name="Stokholm-Bjerregaard M."/>
            <person name="Nielsen K.L."/>
            <person name="Nielsen P.H."/>
        </authorList>
    </citation>
    <scope>NUCLEOTIDE SEQUENCE [LARGE SCALE GENOMIC DNA]</scope>
    <source>
        <strain evidence="2 3">Run_B_J11</strain>
    </source>
</reference>
<gene>
    <name evidence="2" type="ORF">BN874_1860024</name>
</gene>
<feature type="region of interest" description="Disordered" evidence="1">
    <location>
        <begin position="1"/>
        <end position="57"/>
    </location>
</feature>
<dbReference type="Proteomes" id="UP000019184">
    <property type="component" value="Unassembled WGS sequence"/>
</dbReference>
<protein>
    <submittedName>
        <fullName evidence="2">Uncharacterized protein</fullName>
    </submittedName>
</protein>
<proteinExistence type="predicted"/>
<evidence type="ECO:0000256" key="1">
    <source>
        <dbReference type="SAM" id="MobiDB-lite"/>
    </source>
</evidence>
<accession>A0A7U7J413</accession>
<dbReference type="EMBL" id="CBTK010000097">
    <property type="protein sequence ID" value="CDH44760.1"/>
    <property type="molecule type" value="Genomic_DNA"/>
</dbReference>
<sequence>MNGIGSPLHSGTLDADEEREESIPSLHRYAACESKFSEKRFQGSPPVKGANNNGDIN</sequence>
<evidence type="ECO:0000313" key="3">
    <source>
        <dbReference type="Proteomes" id="UP000019184"/>
    </source>
</evidence>
<keyword evidence="3" id="KW-1185">Reference proteome</keyword>
<name>A0A7U7J413_9GAMM</name>
<comment type="caution">
    <text evidence="2">The sequence shown here is derived from an EMBL/GenBank/DDBJ whole genome shotgun (WGS) entry which is preliminary data.</text>
</comment>
<organism evidence="2 3">
    <name type="scientific">Candidatus Contendobacter odensis Run_B_J11</name>
    <dbReference type="NCBI Taxonomy" id="1400861"/>
    <lineage>
        <taxon>Bacteria</taxon>
        <taxon>Pseudomonadati</taxon>
        <taxon>Pseudomonadota</taxon>
        <taxon>Gammaproteobacteria</taxon>
        <taxon>Candidatus Competibacteraceae</taxon>
        <taxon>Candidatus Contendibacter</taxon>
    </lineage>
</organism>
<evidence type="ECO:0000313" key="2">
    <source>
        <dbReference type="EMBL" id="CDH44760.1"/>
    </source>
</evidence>